<dbReference type="Proteomes" id="UP000001396">
    <property type="component" value="Unassembled WGS sequence"/>
</dbReference>
<dbReference type="PANTHER" id="PTHR28620">
    <property type="entry name" value="CENTROMERE PROTEIN V"/>
    <property type="match status" value="1"/>
</dbReference>
<dbReference type="InterPro" id="IPR011057">
    <property type="entry name" value="Mss4-like_sf"/>
</dbReference>
<accession>D3BCR1</accession>
<keyword evidence="2" id="KW-0479">Metal-binding</keyword>
<gene>
    <name evidence="5" type="ORF">PPL_06288</name>
</gene>
<evidence type="ECO:0000256" key="3">
    <source>
        <dbReference type="ARBA" id="ARBA00022833"/>
    </source>
</evidence>
<dbReference type="InParanoid" id="D3BCR1"/>
<dbReference type="PANTHER" id="PTHR28620:SF1">
    <property type="entry name" value="CENP-V_GFA DOMAIN-CONTAINING PROTEIN"/>
    <property type="match status" value="1"/>
</dbReference>
<dbReference type="EMBL" id="ADBJ01000028">
    <property type="protein sequence ID" value="EFA80703.1"/>
    <property type="molecule type" value="Genomic_DNA"/>
</dbReference>
<dbReference type="GO" id="GO:0046872">
    <property type="term" value="F:metal ion binding"/>
    <property type="evidence" value="ECO:0007669"/>
    <property type="project" value="UniProtKB-KW"/>
</dbReference>
<evidence type="ECO:0000259" key="4">
    <source>
        <dbReference type="PROSITE" id="PS51891"/>
    </source>
</evidence>
<dbReference type="GO" id="GO:0016846">
    <property type="term" value="F:carbon-sulfur lyase activity"/>
    <property type="evidence" value="ECO:0007669"/>
    <property type="project" value="InterPro"/>
</dbReference>
<protein>
    <recommendedName>
        <fullName evidence="4">CENP-V/GFA domain-containing protein</fullName>
    </recommendedName>
</protein>
<evidence type="ECO:0000313" key="6">
    <source>
        <dbReference type="Proteomes" id="UP000001396"/>
    </source>
</evidence>
<comment type="similarity">
    <text evidence="1">Belongs to the Gfa family.</text>
</comment>
<dbReference type="SUPFAM" id="SSF51316">
    <property type="entry name" value="Mss4-like"/>
    <property type="match status" value="1"/>
</dbReference>
<dbReference type="GeneID" id="31361771"/>
<dbReference type="STRING" id="670386.D3BCR1"/>
<comment type="caution">
    <text evidence="5">The sequence shown here is derived from an EMBL/GenBank/DDBJ whole genome shotgun (WGS) entry which is preliminary data.</text>
</comment>
<reference evidence="5 6" key="1">
    <citation type="journal article" date="2011" name="Genome Res.">
        <title>Phylogeny-wide analysis of social amoeba genomes highlights ancient origins for complex intercellular communication.</title>
        <authorList>
            <person name="Heidel A.J."/>
            <person name="Lawal H.M."/>
            <person name="Felder M."/>
            <person name="Schilde C."/>
            <person name="Helps N.R."/>
            <person name="Tunggal B."/>
            <person name="Rivero F."/>
            <person name="John U."/>
            <person name="Schleicher M."/>
            <person name="Eichinger L."/>
            <person name="Platzer M."/>
            <person name="Noegel A.A."/>
            <person name="Schaap P."/>
            <person name="Gloeckner G."/>
        </authorList>
    </citation>
    <scope>NUCLEOTIDE SEQUENCE [LARGE SCALE GENOMIC DNA]</scope>
    <source>
        <strain evidence="6">ATCC 26659 / Pp 5 / PN500</strain>
    </source>
</reference>
<proteinExistence type="inferred from homology"/>
<dbReference type="Pfam" id="PF04828">
    <property type="entry name" value="GFA"/>
    <property type="match status" value="1"/>
</dbReference>
<sequence length="154" mass="17094">MDSNTPTTTATNDVAAVDQSTVIPSGVRVYTGQCFCGDIKFTVEADLNQLKSGRCNCSFCVKHRGWFYRLENVNQFKLLTPEENMMTFSRGNHACKKCAVYTHAIGDYGEGPYCSVAVNCIDDLTPAQKSAIPITYFDGLNNNWWSAPSHVNYL</sequence>
<keyword evidence="3" id="KW-0862">Zinc</keyword>
<dbReference type="InterPro" id="IPR006913">
    <property type="entry name" value="CENP-V/GFA"/>
</dbReference>
<dbReference type="PROSITE" id="PS51891">
    <property type="entry name" value="CENP_V_GFA"/>
    <property type="match status" value="1"/>
</dbReference>
<evidence type="ECO:0000256" key="1">
    <source>
        <dbReference type="ARBA" id="ARBA00005495"/>
    </source>
</evidence>
<feature type="domain" description="CENP-V/GFA" evidence="4">
    <location>
        <begin position="30"/>
        <end position="146"/>
    </location>
</feature>
<name>D3BCR1_HETP5</name>
<dbReference type="AlphaFoldDB" id="D3BCR1"/>
<keyword evidence="6" id="KW-1185">Reference proteome</keyword>
<dbReference type="OMA" id="AVNCIDD"/>
<organism evidence="5 6">
    <name type="scientific">Heterostelium pallidum (strain ATCC 26659 / Pp 5 / PN500)</name>
    <name type="common">Cellular slime mold</name>
    <name type="synonym">Polysphondylium pallidum</name>
    <dbReference type="NCBI Taxonomy" id="670386"/>
    <lineage>
        <taxon>Eukaryota</taxon>
        <taxon>Amoebozoa</taxon>
        <taxon>Evosea</taxon>
        <taxon>Eumycetozoa</taxon>
        <taxon>Dictyostelia</taxon>
        <taxon>Acytosteliales</taxon>
        <taxon>Acytosteliaceae</taxon>
        <taxon>Heterostelium</taxon>
    </lineage>
</organism>
<dbReference type="InterPro" id="IPR052355">
    <property type="entry name" value="CENP-V-like"/>
</dbReference>
<dbReference type="Gene3D" id="2.170.150.70">
    <property type="match status" value="1"/>
</dbReference>
<evidence type="ECO:0000313" key="5">
    <source>
        <dbReference type="EMBL" id="EFA80703.1"/>
    </source>
</evidence>
<dbReference type="RefSeq" id="XP_020432823.1">
    <property type="nucleotide sequence ID" value="XM_020577149.1"/>
</dbReference>
<evidence type="ECO:0000256" key="2">
    <source>
        <dbReference type="ARBA" id="ARBA00022723"/>
    </source>
</evidence>